<evidence type="ECO:0000313" key="6">
    <source>
        <dbReference type="EMBL" id="MCP1337263.1"/>
    </source>
</evidence>
<keyword evidence="1 4" id="KW-0378">Hydrolase</keyword>
<sequence length="306" mass="31968">MSKQTRPRIGLALGAGIARGWAHIGILDALSQAGIRPDVIAGTSIGAVAGAAFAGNALSALETFARSLTARGVLRYLDVRLGSGGLIAGERLATLLATDIPVQRIEDLSPRFVAVATDLDTGNEVWLAEGALVPAIRASYALPGVFPPVEIDGRHLVDGALVNPVPVSVCRALGADIVIGVTFDIRRGIARHADTSVEELEARAEAADAPGSGLLATTRTRMLRQILGRGRTGPGLSTVMINSLSIMLDRIARARLAGDPPDQIISPRMAHVGLLDFDKADDSIRAGRDAVREILPDLKALIAAAR</sequence>
<dbReference type="PANTHER" id="PTHR14226:SF76">
    <property type="entry name" value="NTE FAMILY PROTEIN RSSA"/>
    <property type="match status" value="1"/>
</dbReference>
<feature type="short sequence motif" description="DGA/G" evidence="4">
    <location>
        <begin position="158"/>
        <end position="160"/>
    </location>
</feature>
<feature type="short sequence motif" description="GXSXG" evidence="4">
    <location>
        <begin position="42"/>
        <end position="46"/>
    </location>
</feature>
<evidence type="ECO:0000256" key="2">
    <source>
        <dbReference type="ARBA" id="ARBA00022963"/>
    </source>
</evidence>
<evidence type="ECO:0000313" key="7">
    <source>
        <dbReference type="Proteomes" id="UP001055804"/>
    </source>
</evidence>
<evidence type="ECO:0000259" key="5">
    <source>
        <dbReference type="PROSITE" id="PS51635"/>
    </source>
</evidence>
<feature type="domain" description="PNPLA" evidence="5">
    <location>
        <begin position="11"/>
        <end position="171"/>
    </location>
</feature>
<dbReference type="RefSeq" id="WP_269333232.1">
    <property type="nucleotide sequence ID" value="NZ_JAMZFT010000003.1"/>
</dbReference>
<dbReference type="Proteomes" id="UP001055804">
    <property type="component" value="Unassembled WGS sequence"/>
</dbReference>
<evidence type="ECO:0000256" key="3">
    <source>
        <dbReference type="ARBA" id="ARBA00023098"/>
    </source>
</evidence>
<dbReference type="PROSITE" id="PS51635">
    <property type="entry name" value="PNPLA"/>
    <property type="match status" value="1"/>
</dbReference>
<evidence type="ECO:0000256" key="4">
    <source>
        <dbReference type="PROSITE-ProRule" id="PRU01161"/>
    </source>
</evidence>
<feature type="active site" description="Nucleophile" evidence="4">
    <location>
        <position position="44"/>
    </location>
</feature>
<evidence type="ECO:0000256" key="1">
    <source>
        <dbReference type="ARBA" id="ARBA00022801"/>
    </source>
</evidence>
<dbReference type="AlphaFoldDB" id="A0A9J6PKY9"/>
<keyword evidence="7" id="KW-1185">Reference proteome</keyword>
<dbReference type="InterPro" id="IPR002641">
    <property type="entry name" value="PNPLA_dom"/>
</dbReference>
<organism evidence="6 7">
    <name type="scientific">Futiania mangrovi</name>
    <dbReference type="NCBI Taxonomy" id="2959716"/>
    <lineage>
        <taxon>Bacteria</taxon>
        <taxon>Pseudomonadati</taxon>
        <taxon>Pseudomonadota</taxon>
        <taxon>Alphaproteobacteria</taxon>
        <taxon>Futianiales</taxon>
        <taxon>Futianiaceae</taxon>
        <taxon>Futiania</taxon>
    </lineage>
</organism>
<accession>A0A9J6PKY9</accession>
<comment type="caution">
    <text evidence="6">The sequence shown here is derived from an EMBL/GenBank/DDBJ whole genome shotgun (WGS) entry which is preliminary data.</text>
</comment>
<dbReference type="PANTHER" id="PTHR14226">
    <property type="entry name" value="NEUROPATHY TARGET ESTERASE/SWISS CHEESE D.MELANOGASTER"/>
    <property type="match status" value="1"/>
</dbReference>
<dbReference type="Gene3D" id="3.40.1090.10">
    <property type="entry name" value="Cytosolic phospholipase A2 catalytic domain"/>
    <property type="match status" value="2"/>
</dbReference>
<comment type="caution">
    <text evidence="4">Lacks conserved residue(s) required for the propagation of feature annotation.</text>
</comment>
<keyword evidence="2 4" id="KW-0442">Lipid degradation</keyword>
<dbReference type="EMBL" id="JAMZFT010000003">
    <property type="protein sequence ID" value="MCP1337263.1"/>
    <property type="molecule type" value="Genomic_DNA"/>
</dbReference>
<protein>
    <submittedName>
        <fullName evidence="6">Patatin-like phospholipase family protein</fullName>
    </submittedName>
</protein>
<feature type="active site" description="Proton acceptor" evidence="4">
    <location>
        <position position="158"/>
    </location>
</feature>
<keyword evidence="3 4" id="KW-0443">Lipid metabolism</keyword>
<gene>
    <name evidence="6" type="ORF">NJQ99_12650</name>
</gene>
<dbReference type="GO" id="GO:0016042">
    <property type="term" value="P:lipid catabolic process"/>
    <property type="evidence" value="ECO:0007669"/>
    <property type="project" value="UniProtKB-UniRule"/>
</dbReference>
<name>A0A9J6PKY9_9PROT</name>
<reference evidence="6" key="1">
    <citation type="submission" date="2022-06" db="EMBL/GenBank/DDBJ databases">
        <title>Isolation and Genomics of Futiania mangrovii gen. nov., sp. nov., a Rare and Metabolically-versatile member in the Class Alphaproteobacteria.</title>
        <authorList>
            <person name="Liu L."/>
            <person name="Huang W.-C."/>
            <person name="Pan J."/>
            <person name="Li J."/>
            <person name="Huang Y."/>
            <person name="Du H."/>
            <person name="Liu Y."/>
            <person name="Li M."/>
        </authorList>
    </citation>
    <scope>NUCLEOTIDE SEQUENCE</scope>
    <source>
        <strain evidence="6">FT118</strain>
    </source>
</reference>
<dbReference type="InterPro" id="IPR050301">
    <property type="entry name" value="NTE"/>
</dbReference>
<proteinExistence type="predicted"/>
<dbReference type="InterPro" id="IPR016035">
    <property type="entry name" value="Acyl_Trfase/lysoPLipase"/>
</dbReference>
<dbReference type="SUPFAM" id="SSF52151">
    <property type="entry name" value="FabD/lysophospholipase-like"/>
    <property type="match status" value="1"/>
</dbReference>
<dbReference type="GO" id="GO:0016787">
    <property type="term" value="F:hydrolase activity"/>
    <property type="evidence" value="ECO:0007669"/>
    <property type="project" value="UniProtKB-UniRule"/>
</dbReference>
<dbReference type="Pfam" id="PF01734">
    <property type="entry name" value="Patatin"/>
    <property type="match status" value="1"/>
</dbReference>